<gene>
    <name evidence="1" type="ORF">OG327_33945</name>
</gene>
<evidence type="ECO:0000313" key="1">
    <source>
        <dbReference type="EMBL" id="WTU77906.1"/>
    </source>
</evidence>
<accession>A0AAU2JZ22</accession>
<dbReference type="EMBL" id="CP108264">
    <property type="protein sequence ID" value="WTU77906.1"/>
    <property type="molecule type" value="Genomic_DNA"/>
</dbReference>
<reference evidence="1" key="1">
    <citation type="submission" date="2022-10" db="EMBL/GenBank/DDBJ databases">
        <title>The complete genomes of actinobacterial strains from the NBC collection.</title>
        <authorList>
            <person name="Joergensen T.S."/>
            <person name="Alvarez Arevalo M."/>
            <person name="Sterndorff E.B."/>
            <person name="Faurdal D."/>
            <person name="Vuksanovic O."/>
            <person name="Mourched A.-S."/>
            <person name="Charusanti P."/>
            <person name="Shaw S."/>
            <person name="Blin K."/>
            <person name="Weber T."/>
        </authorList>
    </citation>
    <scope>NUCLEOTIDE SEQUENCE</scope>
    <source>
        <strain evidence="1">NBC_00049</strain>
    </source>
</reference>
<dbReference type="AlphaFoldDB" id="A0AAU2JZ22"/>
<name>A0AAU2JZ22_9ACTN</name>
<sequence length="65" mass="6932">MAAPPPALALADDGADPRHHLDDAQWIATYAISAVARIIDVYGPDGTAERLTQIRNAGFLPHLGR</sequence>
<proteinExistence type="predicted"/>
<protein>
    <submittedName>
        <fullName evidence="1">Uncharacterized protein</fullName>
    </submittedName>
</protein>
<organism evidence="1">
    <name type="scientific">Streptomyces sp. NBC_00049</name>
    <dbReference type="NCBI Taxonomy" id="2903617"/>
    <lineage>
        <taxon>Bacteria</taxon>
        <taxon>Bacillati</taxon>
        <taxon>Actinomycetota</taxon>
        <taxon>Actinomycetes</taxon>
        <taxon>Kitasatosporales</taxon>
        <taxon>Streptomycetaceae</taxon>
        <taxon>Streptomyces</taxon>
    </lineage>
</organism>